<keyword evidence="5 9" id="KW-0653">Protein transport</keyword>
<dbReference type="InterPro" id="IPR004845">
    <property type="entry name" value="T2SS_GspD_CS"/>
</dbReference>
<evidence type="ECO:0000256" key="2">
    <source>
        <dbReference type="ARBA" id="ARBA00007032"/>
    </source>
</evidence>
<reference evidence="15" key="1">
    <citation type="submission" date="2017-09" db="EMBL/GenBank/DDBJ databases">
        <authorList>
            <person name="Feng G."/>
            <person name="Zhu H."/>
        </authorList>
    </citation>
    <scope>NUCLEOTIDE SEQUENCE [LARGE SCALE GENOMIC DNA]</scope>
    <source>
        <strain evidence="15">1PNM-20</strain>
    </source>
</reference>
<dbReference type="PRINTS" id="PR01337">
    <property type="entry name" value="TYPE3OMGPROT"/>
</dbReference>
<feature type="compositionally biased region" description="Low complexity" evidence="11">
    <location>
        <begin position="619"/>
        <end position="639"/>
    </location>
</feature>
<comment type="similarity">
    <text evidence="2 9">Belongs to the bacterial secretin family. T3SS SctC subfamily.</text>
</comment>
<accession>A0A2A2SCF5</accession>
<feature type="region of interest" description="Disordered" evidence="11">
    <location>
        <begin position="615"/>
        <end position="659"/>
    </location>
</feature>
<evidence type="ECO:0000256" key="6">
    <source>
        <dbReference type="ARBA" id="ARBA00023010"/>
    </source>
</evidence>
<sequence length="659" mass="69335" precursor="true">MTGGRVTGGRMKLSTGVSAALITAGLALGAAGAQTPAAGNQPGQAAAARPDLSISAREQPIGAFLRDLFGRVGRPVVPSPNLTGTVSGVFRGSVERIYADIARAFNLVSYNDGAALYVYAASELGTRNIPADGDNAARVVRQARARGLPDRRNQVRASSDGLVATGTPRFIEQIAALARDGGGAAVAGGGGANSPVFSGLPGAVAAAPPPVQPLEFRVFYLRYARAEDTLVTAGGRQTVVPGLATILQNLVLDQRPGGSALSVGPQFGARPIRQSQPRLKGTGLAAIPPSGQQIPLSQPLTTANFDTDVLGGEVDGYGGGGAGLAAPLTQDIVRIEPSSYLNAIIVRDVPERMDAYDSLIRALDVEPQIVEVEATIIDINVDRLRRLGINWRLGSGGFGFLFGNGDANSDTRLLPTPGSRRGNVDNITPSALGGTISTIIGSQREFLGRITALEDRGAARIVSRPQVMTLSNVEAIFDRTRTFYVRVAGRAEVDLFNVTAGTVLRVNPHVFRDQDQTRIRMVVNIEDGSISPNSVVENIPIVDRSSVATQAMVLDGESLLLGGMITDADQNDEYRVPLLGDIPLLGELFKFRNRARAHTERLFLITPRLVPLASRVGPTTVSSSSERVTTPMQPVQPVQPTRPPASIPVPPAPNPGTRP</sequence>
<dbReference type="Proteomes" id="UP000218151">
    <property type="component" value="Unassembled WGS sequence"/>
</dbReference>
<dbReference type="HAMAP" id="MF_02219">
    <property type="entry name" value="Type_III_secretin"/>
    <property type="match status" value="1"/>
</dbReference>
<protein>
    <recommendedName>
        <fullName evidence="9">Type 3 secretion system secretin</fullName>
        <shortName evidence="9">T3SS secretin</shortName>
    </recommendedName>
</protein>
<dbReference type="GO" id="GO:0030257">
    <property type="term" value="C:type III protein secretion system complex"/>
    <property type="evidence" value="ECO:0007669"/>
    <property type="project" value="UniProtKB-UniRule"/>
</dbReference>
<feature type="domain" description="Type II/III secretion system secretin-like" evidence="12">
    <location>
        <begin position="452"/>
        <end position="610"/>
    </location>
</feature>
<dbReference type="InterPro" id="IPR004846">
    <property type="entry name" value="T2SS/T3SS_dom"/>
</dbReference>
<keyword evidence="7 9" id="KW-0472">Membrane</keyword>
<evidence type="ECO:0000259" key="13">
    <source>
        <dbReference type="Pfam" id="PF03958"/>
    </source>
</evidence>
<evidence type="ECO:0000256" key="1">
    <source>
        <dbReference type="ARBA" id="ARBA00004442"/>
    </source>
</evidence>
<keyword evidence="3 9" id="KW-0813">Transport</keyword>
<dbReference type="GO" id="GO:0015627">
    <property type="term" value="C:type II protein secretion system complex"/>
    <property type="evidence" value="ECO:0007669"/>
    <property type="project" value="TreeGrafter"/>
</dbReference>
<dbReference type="PANTHER" id="PTHR30332">
    <property type="entry name" value="PROBABLE GENERAL SECRETION PATHWAY PROTEIN D"/>
    <property type="match status" value="1"/>
</dbReference>
<dbReference type="GO" id="GO:0009279">
    <property type="term" value="C:cell outer membrane"/>
    <property type="evidence" value="ECO:0007669"/>
    <property type="project" value="UniProtKB-SubCell"/>
</dbReference>
<name>A0A2A2SCF5_9SPHN</name>
<gene>
    <name evidence="9" type="primary">sctC</name>
    <name evidence="14" type="ORF">CKY28_13025</name>
</gene>
<keyword evidence="4 9" id="KW-0732">Signal</keyword>
<evidence type="ECO:0000256" key="9">
    <source>
        <dbReference type="HAMAP-Rule" id="MF_02219"/>
    </source>
</evidence>
<evidence type="ECO:0000256" key="3">
    <source>
        <dbReference type="ARBA" id="ARBA00022448"/>
    </source>
</evidence>
<dbReference type="PROSITE" id="PS00875">
    <property type="entry name" value="T2SP_D"/>
    <property type="match status" value="1"/>
</dbReference>
<keyword evidence="6 9" id="KW-0811">Translocation</keyword>
<dbReference type="Gene3D" id="3.55.50.30">
    <property type="match status" value="1"/>
</dbReference>
<dbReference type="Pfam" id="PF03958">
    <property type="entry name" value="Secretin_N"/>
    <property type="match status" value="1"/>
</dbReference>
<comment type="caution">
    <text evidence="14">The sequence shown here is derived from an EMBL/GenBank/DDBJ whole genome shotgun (WGS) entry which is preliminary data.</text>
</comment>
<dbReference type="InterPro" id="IPR038591">
    <property type="entry name" value="NolW-like_sf"/>
</dbReference>
<evidence type="ECO:0000313" key="15">
    <source>
        <dbReference type="Proteomes" id="UP000218151"/>
    </source>
</evidence>
<dbReference type="Pfam" id="PF00263">
    <property type="entry name" value="Secretin"/>
    <property type="match status" value="1"/>
</dbReference>
<feature type="compositionally biased region" description="Pro residues" evidence="11">
    <location>
        <begin position="640"/>
        <end position="659"/>
    </location>
</feature>
<evidence type="ECO:0000256" key="4">
    <source>
        <dbReference type="ARBA" id="ARBA00022729"/>
    </source>
</evidence>
<feature type="signal peptide" evidence="9">
    <location>
        <begin position="1"/>
        <end position="19"/>
    </location>
</feature>
<evidence type="ECO:0000256" key="7">
    <source>
        <dbReference type="ARBA" id="ARBA00023136"/>
    </source>
</evidence>
<comment type="subunit">
    <text evidence="9">The core secretion machinery of the T3SS is composed of approximately 20 different proteins, including cytoplasmic components, a base, an export apparatus and a needle. This subunit is part of the base, which anchors the injectisome in the bacterial cell envelope. Forms a stable homooligomeric complex.</text>
</comment>
<evidence type="ECO:0000256" key="10">
    <source>
        <dbReference type="RuleBase" id="RU004004"/>
    </source>
</evidence>
<evidence type="ECO:0000256" key="8">
    <source>
        <dbReference type="ARBA" id="ARBA00023237"/>
    </source>
</evidence>
<feature type="chain" id="PRO_5026399970" description="Type 3 secretion system secretin" evidence="9">
    <location>
        <begin position="20"/>
        <end position="659"/>
    </location>
</feature>
<dbReference type="InterPro" id="IPR005644">
    <property type="entry name" value="NolW-like"/>
</dbReference>
<dbReference type="AlphaFoldDB" id="A0A2A2SCF5"/>
<comment type="subcellular location">
    <subcellularLocation>
        <location evidence="1 9 10">Cell outer membrane</location>
    </subcellularLocation>
</comment>
<evidence type="ECO:0000256" key="5">
    <source>
        <dbReference type="ARBA" id="ARBA00022927"/>
    </source>
</evidence>
<feature type="domain" description="NolW-like" evidence="13">
    <location>
        <begin position="217"/>
        <end position="367"/>
    </location>
</feature>
<dbReference type="OrthoDB" id="9775455at2"/>
<keyword evidence="15" id="KW-1185">Reference proteome</keyword>
<dbReference type="Gene3D" id="3.30.1370.120">
    <property type="match status" value="1"/>
</dbReference>
<organism evidence="14 15">
    <name type="scientific">Sphingomonas lenta</name>
    <dbReference type="NCBI Taxonomy" id="1141887"/>
    <lineage>
        <taxon>Bacteria</taxon>
        <taxon>Pseudomonadati</taxon>
        <taxon>Pseudomonadota</taxon>
        <taxon>Alphaproteobacteria</taxon>
        <taxon>Sphingomonadales</taxon>
        <taxon>Sphingomonadaceae</taxon>
        <taxon>Sphingomonas</taxon>
    </lineage>
</organism>
<dbReference type="InterPro" id="IPR003522">
    <property type="entry name" value="T3SS_OM_pore_YscC"/>
</dbReference>
<dbReference type="GO" id="GO:0030254">
    <property type="term" value="P:protein secretion by the type III secretion system"/>
    <property type="evidence" value="ECO:0007669"/>
    <property type="project" value="UniProtKB-UniRule"/>
</dbReference>
<comment type="function">
    <text evidence="9">Component of the type III secretion system (T3SS), also called injectisome, which is used to inject bacterial effector proteins into eukaryotic host cells. Forms a ring-shaped multimeric structure with an apparent central pore in the outer membrane.</text>
</comment>
<evidence type="ECO:0000313" key="14">
    <source>
        <dbReference type="EMBL" id="PAX06984.1"/>
    </source>
</evidence>
<evidence type="ECO:0000256" key="11">
    <source>
        <dbReference type="SAM" id="MobiDB-lite"/>
    </source>
</evidence>
<evidence type="ECO:0000259" key="12">
    <source>
        <dbReference type="Pfam" id="PF00263"/>
    </source>
</evidence>
<dbReference type="NCBIfam" id="TIGR02516">
    <property type="entry name" value="type_III_yscC"/>
    <property type="match status" value="1"/>
</dbReference>
<dbReference type="InterPro" id="IPR050810">
    <property type="entry name" value="Bact_Secretion_Sys_Channel"/>
</dbReference>
<dbReference type="EMBL" id="NSLI01000004">
    <property type="protein sequence ID" value="PAX06984.1"/>
    <property type="molecule type" value="Genomic_DNA"/>
</dbReference>
<dbReference type="PANTHER" id="PTHR30332:SF5">
    <property type="entry name" value="SPI-1 TYPE 3 SECRETION SYSTEM SECRETIN"/>
    <property type="match status" value="1"/>
</dbReference>
<proteinExistence type="inferred from homology"/>
<keyword evidence="8 9" id="KW-0998">Cell outer membrane</keyword>